<evidence type="ECO:0000313" key="8">
    <source>
        <dbReference type="Proteomes" id="UP000290848"/>
    </source>
</evidence>
<dbReference type="InterPro" id="IPR039425">
    <property type="entry name" value="RNA_pol_sigma-70-like"/>
</dbReference>
<dbReference type="RefSeq" id="WP_128769233.1">
    <property type="nucleotide sequence ID" value="NZ_RXOC01000005.1"/>
</dbReference>
<dbReference type="InterPro" id="IPR036388">
    <property type="entry name" value="WH-like_DNA-bd_sf"/>
</dbReference>
<dbReference type="Gene3D" id="1.10.10.10">
    <property type="entry name" value="Winged helix-like DNA-binding domain superfamily/Winged helix DNA-binding domain"/>
    <property type="match status" value="1"/>
</dbReference>
<dbReference type="Pfam" id="PF04542">
    <property type="entry name" value="Sigma70_r2"/>
    <property type="match status" value="1"/>
</dbReference>
<dbReference type="InterPro" id="IPR014327">
    <property type="entry name" value="RNA_pol_sigma70_bacteroid"/>
</dbReference>
<dbReference type="NCBIfam" id="TIGR02985">
    <property type="entry name" value="Sig70_bacteroi1"/>
    <property type="match status" value="1"/>
</dbReference>
<comment type="similarity">
    <text evidence="1">Belongs to the sigma-70 factor family. ECF subfamily.</text>
</comment>
<dbReference type="GO" id="GO:0006352">
    <property type="term" value="P:DNA-templated transcription initiation"/>
    <property type="evidence" value="ECO:0007669"/>
    <property type="project" value="InterPro"/>
</dbReference>
<evidence type="ECO:0000259" key="5">
    <source>
        <dbReference type="Pfam" id="PF04542"/>
    </source>
</evidence>
<evidence type="ECO:0000256" key="4">
    <source>
        <dbReference type="ARBA" id="ARBA00023163"/>
    </source>
</evidence>
<keyword evidence="4" id="KW-0804">Transcription</keyword>
<keyword evidence="2" id="KW-0805">Transcription regulation</keyword>
<evidence type="ECO:0000256" key="2">
    <source>
        <dbReference type="ARBA" id="ARBA00023015"/>
    </source>
</evidence>
<feature type="domain" description="RNA polymerase sigma factor 70 region 4 type 2" evidence="6">
    <location>
        <begin position="127"/>
        <end position="171"/>
    </location>
</feature>
<dbReference type="Gene3D" id="1.10.1740.10">
    <property type="match status" value="1"/>
</dbReference>
<comment type="caution">
    <text evidence="7">The sequence shown here is derived from an EMBL/GenBank/DDBJ whole genome shotgun (WGS) entry which is preliminary data.</text>
</comment>
<dbReference type="InterPro" id="IPR013325">
    <property type="entry name" value="RNA_pol_sigma_r2"/>
</dbReference>
<dbReference type="SUPFAM" id="SSF88946">
    <property type="entry name" value="Sigma2 domain of RNA polymerase sigma factors"/>
    <property type="match status" value="1"/>
</dbReference>
<dbReference type="InterPro" id="IPR014284">
    <property type="entry name" value="RNA_pol_sigma-70_dom"/>
</dbReference>
<reference evidence="7 8" key="1">
    <citation type="submission" date="2018-12" db="EMBL/GenBank/DDBJ databases">
        <title>The Draft Genome Sequence of the Soil Bacterium Pedobacter tournemirensis R1.</title>
        <authorList>
            <person name="He J."/>
        </authorList>
    </citation>
    <scope>NUCLEOTIDE SEQUENCE [LARGE SCALE GENOMIC DNA]</scope>
    <source>
        <strain evidence="7 8">R1</strain>
    </source>
</reference>
<protein>
    <submittedName>
        <fullName evidence="7">RNA polymerase sigma-70 factor</fullName>
    </submittedName>
</protein>
<dbReference type="InterPro" id="IPR013324">
    <property type="entry name" value="RNA_pol_sigma_r3/r4-like"/>
</dbReference>
<name>A0A4Q0MA88_9SPHI</name>
<dbReference type="Proteomes" id="UP000290848">
    <property type="component" value="Unassembled WGS sequence"/>
</dbReference>
<evidence type="ECO:0000256" key="3">
    <source>
        <dbReference type="ARBA" id="ARBA00023082"/>
    </source>
</evidence>
<dbReference type="AlphaFoldDB" id="A0A4Q0MA88"/>
<dbReference type="PANTHER" id="PTHR43133:SF46">
    <property type="entry name" value="RNA POLYMERASE SIGMA-70 FACTOR ECF SUBFAMILY"/>
    <property type="match status" value="1"/>
</dbReference>
<gene>
    <name evidence="7" type="ORF">EKH83_09795</name>
</gene>
<keyword evidence="3" id="KW-0731">Sigma factor</keyword>
<dbReference type="PANTHER" id="PTHR43133">
    <property type="entry name" value="RNA POLYMERASE ECF-TYPE SIGMA FACTO"/>
    <property type="match status" value="1"/>
</dbReference>
<sequence>MADYSDISEIALLGLLREDDQFAFNQIYKRYWKKLLMIAWNHSKNEAIAKDIVHEVFLSLWERRSEIEIKDLGAFLATSIKFTVFKYYQQESRHAKLVRENYIVQDWSEDEAKLDALFLKEFINGIVEEMPEKCRLVFKYSRDEGLKNSEIAEKISISEKGVEANLTRALKIIRHELKNAGLLSVAFYLLFRN</sequence>
<evidence type="ECO:0000256" key="1">
    <source>
        <dbReference type="ARBA" id="ARBA00010641"/>
    </source>
</evidence>
<dbReference type="InterPro" id="IPR007627">
    <property type="entry name" value="RNA_pol_sigma70_r2"/>
</dbReference>
<evidence type="ECO:0000259" key="6">
    <source>
        <dbReference type="Pfam" id="PF08281"/>
    </source>
</evidence>
<accession>A0A4Q0MA88</accession>
<dbReference type="SUPFAM" id="SSF88659">
    <property type="entry name" value="Sigma3 and sigma4 domains of RNA polymerase sigma factors"/>
    <property type="match status" value="1"/>
</dbReference>
<evidence type="ECO:0000313" key="7">
    <source>
        <dbReference type="EMBL" id="RXF70160.1"/>
    </source>
</evidence>
<dbReference type="GO" id="GO:0016987">
    <property type="term" value="F:sigma factor activity"/>
    <property type="evidence" value="ECO:0007669"/>
    <property type="project" value="UniProtKB-KW"/>
</dbReference>
<dbReference type="EMBL" id="RXOC01000005">
    <property type="protein sequence ID" value="RXF70160.1"/>
    <property type="molecule type" value="Genomic_DNA"/>
</dbReference>
<feature type="domain" description="RNA polymerase sigma-70 region 2" evidence="5">
    <location>
        <begin position="27"/>
        <end position="93"/>
    </location>
</feature>
<dbReference type="GO" id="GO:0003677">
    <property type="term" value="F:DNA binding"/>
    <property type="evidence" value="ECO:0007669"/>
    <property type="project" value="InterPro"/>
</dbReference>
<dbReference type="NCBIfam" id="TIGR02937">
    <property type="entry name" value="sigma70-ECF"/>
    <property type="match status" value="1"/>
</dbReference>
<organism evidence="7 8">
    <name type="scientific">Arcticibacter tournemirensis</name>
    <dbReference type="NCBI Taxonomy" id="699437"/>
    <lineage>
        <taxon>Bacteria</taxon>
        <taxon>Pseudomonadati</taxon>
        <taxon>Bacteroidota</taxon>
        <taxon>Sphingobacteriia</taxon>
        <taxon>Sphingobacteriales</taxon>
        <taxon>Sphingobacteriaceae</taxon>
        <taxon>Arcticibacter</taxon>
    </lineage>
</organism>
<dbReference type="Pfam" id="PF08281">
    <property type="entry name" value="Sigma70_r4_2"/>
    <property type="match status" value="1"/>
</dbReference>
<proteinExistence type="inferred from homology"/>
<dbReference type="InterPro" id="IPR013249">
    <property type="entry name" value="RNA_pol_sigma70_r4_t2"/>
</dbReference>